<evidence type="ECO:0000313" key="2">
    <source>
        <dbReference type="EMBL" id="GMS92660.1"/>
    </source>
</evidence>
<feature type="region of interest" description="Disordered" evidence="1">
    <location>
        <begin position="59"/>
        <end position="153"/>
    </location>
</feature>
<evidence type="ECO:0000313" key="3">
    <source>
        <dbReference type="Proteomes" id="UP001432027"/>
    </source>
</evidence>
<feature type="compositionally biased region" description="Basic residues" evidence="1">
    <location>
        <begin position="140"/>
        <end position="153"/>
    </location>
</feature>
<feature type="non-terminal residue" evidence="2">
    <location>
        <position position="1"/>
    </location>
</feature>
<feature type="compositionally biased region" description="Basic residues" evidence="1">
    <location>
        <begin position="67"/>
        <end position="80"/>
    </location>
</feature>
<dbReference type="Proteomes" id="UP001432027">
    <property type="component" value="Unassembled WGS sequence"/>
</dbReference>
<name>A0AAV5TAT6_9BILA</name>
<gene>
    <name evidence="2" type="ORF">PENTCL1PPCAC_14835</name>
</gene>
<dbReference type="EMBL" id="BTSX01000004">
    <property type="protein sequence ID" value="GMS92660.1"/>
    <property type="molecule type" value="Genomic_DNA"/>
</dbReference>
<keyword evidence="3" id="KW-1185">Reference proteome</keyword>
<organism evidence="2 3">
    <name type="scientific">Pristionchus entomophagus</name>
    <dbReference type="NCBI Taxonomy" id="358040"/>
    <lineage>
        <taxon>Eukaryota</taxon>
        <taxon>Metazoa</taxon>
        <taxon>Ecdysozoa</taxon>
        <taxon>Nematoda</taxon>
        <taxon>Chromadorea</taxon>
        <taxon>Rhabditida</taxon>
        <taxon>Rhabditina</taxon>
        <taxon>Diplogasteromorpha</taxon>
        <taxon>Diplogasteroidea</taxon>
        <taxon>Neodiplogasteridae</taxon>
        <taxon>Pristionchus</taxon>
    </lineage>
</organism>
<proteinExistence type="predicted"/>
<accession>A0AAV5TAT6</accession>
<dbReference type="AlphaFoldDB" id="A0AAV5TAT6"/>
<feature type="compositionally biased region" description="Basic and acidic residues" evidence="1">
    <location>
        <begin position="125"/>
        <end position="139"/>
    </location>
</feature>
<evidence type="ECO:0000256" key="1">
    <source>
        <dbReference type="SAM" id="MobiDB-lite"/>
    </source>
</evidence>
<protein>
    <submittedName>
        <fullName evidence="2">Uncharacterized protein</fullName>
    </submittedName>
</protein>
<comment type="caution">
    <text evidence="2">The sequence shown here is derived from an EMBL/GenBank/DDBJ whole genome shotgun (WGS) entry which is preliminary data.</text>
</comment>
<sequence>ETPGCSPSRRHCRRAASCIREKVPEPGLRLPRKQPQQESVLNKDMHVQFNSYPGAHCRSYEGDHRPCPRKQVHQRHGHAHHLPELPWQSRLLHGQGHGQRRRCLQEQAPAPLQEGAQQDQDDEGERQAGRCETHRGIQDRHRRPHKGPRPRCD</sequence>
<reference evidence="2" key="1">
    <citation type="submission" date="2023-10" db="EMBL/GenBank/DDBJ databases">
        <title>Genome assembly of Pristionchus species.</title>
        <authorList>
            <person name="Yoshida K."/>
            <person name="Sommer R.J."/>
        </authorList>
    </citation>
    <scope>NUCLEOTIDE SEQUENCE</scope>
    <source>
        <strain evidence="2">RS0144</strain>
    </source>
</reference>